<dbReference type="SMART" id="SM00732">
    <property type="entry name" value="YqgFc"/>
    <property type="match status" value="1"/>
</dbReference>
<gene>
    <name evidence="7" type="primary">ruvX</name>
    <name evidence="7" type="ORF">LZC94_23445</name>
</gene>
<dbReference type="Gene3D" id="3.30.420.140">
    <property type="entry name" value="YqgF/RNase H-like domain"/>
    <property type="match status" value="1"/>
</dbReference>
<accession>A0ABZ2MCB7</accession>
<dbReference type="Pfam" id="PF03652">
    <property type="entry name" value="RuvX"/>
    <property type="match status" value="1"/>
</dbReference>
<evidence type="ECO:0000256" key="1">
    <source>
        <dbReference type="ARBA" id="ARBA00022490"/>
    </source>
</evidence>
<dbReference type="CDD" id="cd16964">
    <property type="entry name" value="YqgF"/>
    <property type="match status" value="1"/>
</dbReference>
<name>A0ABZ2MCB7_9BACT</name>
<dbReference type="InterPro" id="IPR005227">
    <property type="entry name" value="YqgF"/>
</dbReference>
<evidence type="ECO:0000256" key="4">
    <source>
        <dbReference type="ARBA" id="ARBA00022801"/>
    </source>
</evidence>
<dbReference type="RefSeq" id="WP_394829765.1">
    <property type="nucleotide sequence ID" value="NZ_CP089984.1"/>
</dbReference>
<dbReference type="EC" id="3.1.-.-" evidence="5"/>
<comment type="similarity">
    <text evidence="5">Belongs to the YqgF HJR family.</text>
</comment>
<dbReference type="PANTHER" id="PTHR33317:SF4">
    <property type="entry name" value="POLYNUCLEOTIDYL TRANSFERASE, RIBONUCLEASE H-LIKE SUPERFAMILY PROTEIN"/>
    <property type="match status" value="1"/>
</dbReference>
<dbReference type="InterPro" id="IPR006641">
    <property type="entry name" value="YqgF/RNaseH-like_dom"/>
</dbReference>
<keyword evidence="2 5" id="KW-0690">Ribosome biogenesis</keyword>
<evidence type="ECO:0000313" key="8">
    <source>
        <dbReference type="Proteomes" id="UP001370348"/>
    </source>
</evidence>
<evidence type="ECO:0000256" key="3">
    <source>
        <dbReference type="ARBA" id="ARBA00022722"/>
    </source>
</evidence>
<dbReference type="EMBL" id="CP089984">
    <property type="protein sequence ID" value="WXB20160.1"/>
    <property type="molecule type" value="Genomic_DNA"/>
</dbReference>
<dbReference type="PANTHER" id="PTHR33317">
    <property type="entry name" value="POLYNUCLEOTIDYL TRANSFERASE, RIBONUCLEASE H-LIKE SUPERFAMILY PROTEIN"/>
    <property type="match status" value="1"/>
</dbReference>
<evidence type="ECO:0000259" key="6">
    <source>
        <dbReference type="SMART" id="SM00732"/>
    </source>
</evidence>
<keyword evidence="3 5" id="KW-0540">Nuclease</keyword>
<evidence type="ECO:0000256" key="5">
    <source>
        <dbReference type="HAMAP-Rule" id="MF_00651"/>
    </source>
</evidence>
<dbReference type="InterPro" id="IPR012337">
    <property type="entry name" value="RNaseH-like_sf"/>
</dbReference>
<organism evidence="7 8">
    <name type="scientific">Pendulispora albinea</name>
    <dbReference type="NCBI Taxonomy" id="2741071"/>
    <lineage>
        <taxon>Bacteria</taxon>
        <taxon>Pseudomonadati</taxon>
        <taxon>Myxococcota</taxon>
        <taxon>Myxococcia</taxon>
        <taxon>Myxococcales</taxon>
        <taxon>Sorangiineae</taxon>
        <taxon>Pendulisporaceae</taxon>
        <taxon>Pendulispora</taxon>
    </lineage>
</organism>
<dbReference type="InterPro" id="IPR037027">
    <property type="entry name" value="YqgF/RNaseH-like_dom_sf"/>
</dbReference>
<feature type="domain" description="YqgF/RNase H-like" evidence="6">
    <location>
        <begin position="18"/>
        <end position="118"/>
    </location>
</feature>
<keyword evidence="8" id="KW-1185">Reference proteome</keyword>
<dbReference type="NCBIfam" id="TIGR00250">
    <property type="entry name" value="RNAse_H_YqgF"/>
    <property type="match status" value="1"/>
</dbReference>
<keyword evidence="4 5" id="KW-0378">Hydrolase</keyword>
<comment type="function">
    <text evidence="5">Could be a nuclease involved in processing of the 5'-end of pre-16S rRNA.</text>
</comment>
<dbReference type="SUPFAM" id="SSF53098">
    <property type="entry name" value="Ribonuclease H-like"/>
    <property type="match status" value="1"/>
</dbReference>
<proteinExistence type="inferred from homology"/>
<comment type="subcellular location">
    <subcellularLocation>
        <location evidence="5">Cytoplasm</location>
    </subcellularLocation>
</comment>
<dbReference type="GO" id="GO:0008821">
    <property type="term" value="F:crossover junction DNA endonuclease activity"/>
    <property type="evidence" value="ECO:0007669"/>
    <property type="project" value="UniProtKB-EC"/>
</dbReference>
<sequence>MDPSHPRRRPKSPKAQATRTCALDLGAVRVGVAIDDELGLYAHPRGVLDGRDIPALLRNLVALAKEEGIGRFLVGLPLDMKGGEGDAARKARALAQRIADATGRDVELVDERLSTVQARRALAASEVHGKKARARIDEASAVTVLQAWLDARHA</sequence>
<evidence type="ECO:0000256" key="2">
    <source>
        <dbReference type="ARBA" id="ARBA00022517"/>
    </source>
</evidence>
<dbReference type="HAMAP" id="MF_00651">
    <property type="entry name" value="Nuclease_YqgF"/>
    <property type="match status" value="1"/>
</dbReference>
<reference evidence="7 8" key="1">
    <citation type="submission" date="2021-12" db="EMBL/GenBank/DDBJ databases">
        <title>Discovery of the Pendulisporaceae a myxobacterial family with distinct sporulation behavior and unique specialized metabolism.</title>
        <authorList>
            <person name="Garcia R."/>
            <person name="Popoff A."/>
            <person name="Bader C.D."/>
            <person name="Loehr J."/>
            <person name="Walesch S."/>
            <person name="Walt C."/>
            <person name="Boldt J."/>
            <person name="Bunk B."/>
            <person name="Haeckl F.J.F.P.J."/>
            <person name="Gunesch A.P."/>
            <person name="Birkelbach J."/>
            <person name="Nuebel U."/>
            <person name="Pietschmann T."/>
            <person name="Bach T."/>
            <person name="Mueller R."/>
        </authorList>
    </citation>
    <scope>NUCLEOTIDE SEQUENCE [LARGE SCALE GENOMIC DNA]</scope>
    <source>
        <strain evidence="7 8">MSr11954</strain>
    </source>
</reference>
<protein>
    <recommendedName>
        <fullName evidence="5">Putative pre-16S rRNA nuclease</fullName>
        <ecNumber evidence="5">3.1.-.-</ecNumber>
    </recommendedName>
</protein>
<keyword evidence="1 5" id="KW-0963">Cytoplasm</keyword>
<evidence type="ECO:0000313" key="7">
    <source>
        <dbReference type="EMBL" id="WXB20160.1"/>
    </source>
</evidence>
<dbReference type="Proteomes" id="UP001370348">
    <property type="component" value="Chromosome"/>
</dbReference>